<dbReference type="CDD" id="cd00093">
    <property type="entry name" value="HTH_XRE"/>
    <property type="match status" value="1"/>
</dbReference>
<dbReference type="EMBL" id="CP115396">
    <property type="protein sequence ID" value="WBO83310.1"/>
    <property type="molecule type" value="Genomic_DNA"/>
</dbReference>
<dbReference type="InterPro" id="IPR050807">
    <property type="entry name" value="TransReg_Diox_bact_type"/>
</dbReference>
<dbReference type="InterPro" id="IPR010982">
    <property type="entry name" value="Lambda_DNA-bd_dom_sf"/>
</dbReference>
<reference evidence="3 4" key="1">
    <citation type="journal article" date="2011" name="Int. J. Syst. Evol. Microbiol.">
        <title>Hymenobacter yonginensis sp. nov., isolated from a mesotrophic artificial lake.</title>
        <authorList>
            <person name="Joung Y."/>
            <person name="Cho S.H."/>
            <person name="Kim H."/>
            <person name="Kim S.B."/>
            <person name="Joh K."/>
        </authorList>
    </citation>
    <scope>NUCLEOTIDE SEQUENCE [LARGE SCALE GENOMIC DNA]</scope>
    <source>
        <strain evidence="3 4">KCTC 22745</strain>
    </source>
</reference>
<dbReference type="RefSeq" id="WP_270125690.1">
    <property type="nucleotide sequence ID" value="NZ_CP115396.1"/>
</dbReference>
<dbReference type="PANTHER" id="PTHR46797">
    <property type="entry name" value="HTH-TYPE TRANSCRIPTIONAL REGULATOR"/>
    <property type="match status" value="1"/>
</dbReference>
<feature type="domain" description="HTH cro/C1-type" evidence="2">
    <location>
        <begin position="14"/>
        <end position="68"/>
    </location>
</feature>
<protein>
    <submittedName>
        <fullName evidence="3">Helix-turn-helix transcriptional regulator</fullName>
    </submittedName>
</protein>
<dbReference type="Pfam" id="PF13560">
    <property type="entry name" value="HTH_31"/>
    <property type="match status" value="1"/>
</dbReference>
<dbReference type="PROSITE" id="PS50943">
    <property type="entry name" value="HTH_CROC1"/>
    <property type="match status" value="1"/>
</dbReference>
<evidence type="ECO:0000313" key="4">
    <source>
        <dbReference type="Proteomes" id="UP001211872"/>
    </source>
</evidence>
<keyword evidence="1" id="KW-0238">DNA-binding</keyword>
<gene>
    <name evidence="3" type="ORF">O9Z63_13070</name>
</gene>
<name>A0ABY7PMQ4_9BACT</name>
<dbReference type="InterPro" id="IPR001387">
    <property type="entry name" value="Cro/C1-type_HTH"/>
</dbReference>
<dbReference type="SMART" id="SM00530">
    <property type="entry name" value="HTH_XRE"/>
    <property type="match status" value="1"/>
</dbReference>
<proteinExistence type="predicted"/>
<keyword evidence="4" id="KW-1185">Reference proteome</keyword>
<evidence type="ECO:0000256" key="1">
    <source>
        <dbReference type="ARBA" id="ARBA00023125"/>
    </source>
</evidence>
<sequence length="78" mass="8639">MKNPAGVKAFGARLRHLREQRGMSQQELADYADVSKMTVHRIETAQFSATIDVLLSLTKALGMPLHELVKCPGMEEAD</sequence>
<dbReference type="SUPFAM" id="SSF47413">
    <property type="entry name" value="lambda repressor-like DNA-binding domains"/>
    <property type="match status" value="1"/>
</dbReference>
<dbReference type="Proteomes" id="UP001211872">
    <property type="component" value="Chromosome"/>
</dbReference>
<evidence type="ECO:0000313" key="3">
    <source>
        <dbReference type="EMBL" id="WBO83310.1"/>
    </source>
</evidence>
<dbReference type="Gene3D" id="1.10.260.40">
    <property type="entry name" value="lambda repressor-like DNA-binding domains"/>
    <property type="match status" value="1"/>
</dbReference>
<accession>A0ABY7PMQ4</accession>
<organism evidence="3 4">
    <name type="scientific">Hymenobacter yonginensis</name>
    <dbReference type="NCBI Taxonomy" id="748197"/>
    <lineage>
        <taxon>Bacteria</taxon>
        <taxon>Pseudomonadati</taxon>
        <taxon>Bacteroidota</taxon>
        <taxon>Cytophagia</taxon>
        <taxon>Cytophagales</taxon>
        <taxon>Hymenobacteraceae</taxon>
        <taxon>Hymenobacter</taxon>
    </lineage>
</organism>
<evidence type="ECO:0000259" key="2">
    <source>
        <dbReference type="PROSITE" id="PS50943"/>
    </source>
</evidence>
<dbReference type="PANTHER" id="PTHR46797:SF1">
    <property type="entry name" value="METHYLPHOSPHONATE SYNTHASE"/>
    <property type="match status" value="1"/>
</dbReference>